<dbReference type="OrthoDB" id="8197607at2759"/>
<gene>
    <name evidence="2" type="ORF">EAG_02583</name>
</gene>
<dbReference type="Proteomes" id="UP000000311">
    <property type="component" value="Unassembled WGS sequence"/>
</dbReference>
<proteinExistence type="predicted"/>
<protein>
    <submittedName>
        <fullName evidence="2">Uncharacterized protein</fullName>
    </submittedName>
</protein>
<dbReference type="STRING" id="104421.E2AV47"/>
<name>E2AV47_CAMFO</name>
<sequence length="967" mass="110159">MWILIPHEMKQVRLLQRSKGVSVLQIRNMSKFCHTVEQGTVWDNTYEENDSAKGSFVGDANAKTELRENKSAQPSKDATLSIIACNTSEKYMEPSDEKSQLEENVTNIKSYSCGNADFELDGTCIQDLSMEFTASIPTPSLAKENINIKKDNFTLHLNLDTNYVSNSNNVSIQAVPVSARAINSDLSIFEQISKIQNCESANWSAENNMHAKTVSSRNLHYSNIASESTFFKQTQNATQNINESMMLTNVIQPATTDMSCTNVPFNVSMEMTAPISLKIYDENISHPHGENIINENGLRENQIDKTEFFNDAMEITKPVNVPLIAYDKENLRMDELILSRDDGTIFFHNASMEMTTVPLRNQGEITRPIIHKPISEENIRKEKNADNSIDFSEKTKLLCKSMEFTEAVPVSLHEQTLNPICTAESTSFFQTISKAHSPAENSKLALQVDTTANKTIQHTSMEITAPISSLHFTQNARNERENLNISKDGGFQPLSVSTNNLLNPNKTCMSFMEYPAPQESNVHLEKSNDIYMNNTEHSERFVKDTINYTEPFRLNFEDNLNDISEYSLLRKTVENSVEELQTIEPPSFISLDNDKEENSFPDALCKDKLQMATSKIDETINNICNSSNQLVINNITQATSRNSVAKDNESCTTLRENESINIENQMEDDCSKNIANETEYNQEVDCQVLGRTIIYGNLINESKHCEINVENLEENISIQNNKCKETKIDNYESPIIKGSEIIAEEEYIWERINDNLRNKKKQQYSDVQKLLIEQCTDPQKAEVIGNQLNSEEYCKENLINDAVRVTGQNEENTEEQCAGAIEESLAEQDPFTSLSQELETYGERDDCIWNVYHENIDRKMIVFGFISNSLLVAMFLSYDFNCSEENLIKRIKIVSRISNDSGLFTKIVHKLILEKLDADLLMDRYKTREDILPMLEYVSQNVKLAMDFMFELKRLDDINLMEINCDQ</sequence>
<dbReference type="AlphaFoldDB" id="E2AV47"/>
<dbReference type="InParanoid" id="E2AV47"/>
<keyword evidence="1" id="KW-0175">Coiled coil</keyword>
<keyword evidence="3" id="KW-1185">Reference proteome</keyword>
<feature type="coiled-coil region" evidence="1">
    <location>
        <begin position="695"/>
        <end position="729"/>
    </location>
</feature>
<evidence type="ECO:0000256" key="1">
    <source>
        <dbReference type="SAM" id="Coils"/>
    </source>
</evidence>
<evidence type="ECO:0000313" key="3">
    <source>
        <dbReference type="Proteomes" id="UP000000311"/>
    </source>
</evidence>
<evidence type="ECO:0000313" key="2">
    <source>
        <dbReference type="EMBL" id="EFN62694.1"/>
    </source>
</evidence>
<dbReference type="OMA" id="FFHNVSM"/>
<accession>E2AV47</accession>
<reference evidence="2 3" key="1">
    <citation type="journal article" date="2010" name="Science">
        <title>Genomic comparison of the ants Camponotus floridanus and Harpegnathos saltator.</title>
        <authorList>
            <person name="Bonasio R."/>
            <person name="Zhang G."/>
            <person name="Ye C."/>
            <person name="Mutti N.S."/>
            <person name="Fang X."/>
            <person name="Qin N."/>
            <person name="Donahue G."/>
            <person name="Yang P."/>
            <person name="Li Q."/>
            <person name="Li C."/>
            <person name="Zhang P."/>
            <person name="Huang Z."/>
            <person name="Berger S.L."/>
            <person name="Reinberg D."/>
            <person name="Wang J."/>
            <person name="Liebig J."/>
        </authorList>
    </citation>
    <scope>NUCLEOTIDE SEQUENCE [LARGE SCALE GENOMIC DNA]</scope>
    <source>
        <strain evidence="3">C129</strain>
    </source>
</reference>
<dbReference type="EMBL" id="GL443021">
    <property type="protein sequence ID" value="EFN62694.1"/>
    <property type="molecule type" value="Genomic_DNA"/>
</dbReference>
<organism evidence="3">
    <name type="scientific">Camponotus floridanus</name>
    <name type="common">Florida carpenter ant</name>
    <dbReference type="NCBI Taxonomy" id="104421"/>
    <lineage>
        <taxon>Eukaryota</taxon>
        <taxon>Metazoa</taxon>
        <taxon>Ecdysozoa</taxon>
        <taxon>Arthropoda</taxon>
        <taxon>Hexapoda</taxon>
        <taxon>Insecta</taxon>
        <taxon>Pterygota</taxon>
        <taxon>Neoptera</taxon>
        <taxon>Endopterygota</taxon>
        <taxon>Hymenoptera</taxon>
        <taxon>Apocrita</taxon>
        <taxon>Aculeata</taxon>
        <taxon>Formicoidea</taxon>
        <taxon>Formicidae</taxon>
        <taxon>Formicinae</taxon>
        <taxon>Camponotus</taxon>
    </lineage>
</organism>